<protein>
    <submittedName>
        <fullName evidence="2">Uncharacterized protein</fullName>
    </submittedName>
</protein>
<keyword evidence="3" id="KW-1185">Reference proteome</keyword>
<keyword evidence="1" id="KW-0472">Membrane</keyword>
<sequence length="69" mass="7767">MKNSSVDSKSSREAYIQDQQRYSVGELLALTVPLVSVVASVAWATATYFIVREVQRAHIEIARIEAERK</sequence>
<feature type="transmembrane region" description="Helical" evidence="1">
    <location>
        <begin position="27"/>
        <end position="51"/>
    </location>
</feature>
<evidence type="ECO:0000313" key="2">
    <source>
        <dbReference type="EMBL" id="GHO58618.1"/>
    </source>
</evidence>
<keyword evidence="1" id="KW-0812">Transmembrane</keyword>
<dbReference type="Proteomes" id="UP000654345">
    <property type="component" value="Unassembled WGS sequence"/>
</dbReference>
<dbReference type="RefSeq" id="WP_201374882.1">
    <property type="nucleotide sequence ID" value="NZ_BNJG01000003.1"/>
</dbReference>
<evidence type="ECO:0000256" key="1">
    <source>
        <dbReference type="SAM" id="Phobius"/>
    </source>
</evidence>
<name>A0ABQ3V0X9_9CHLR</name>
<dbReference type="EMBL" id="BNJG01000003">
    <property type="protein sequence ID" value="GHO58618.1"/>
    <property type="molecule type" value="Genomic_DNA"/>
</dbReference>
<accession>A0ABQ3V0X9</accession>
<evidence type="ECO:0000313" key="3">
    <source>
        <dbReference type="Proteomes" id="UP000654345"/>
    </source>
</evidence>
<proteinExistence type="predicted"/>
<gene>
    <name evidence="2" type="ORF">KSB_70930</name>
</gene>
<comment type="caution">
    <text evidence="2">The sequence shown here is derived from an EMBL/GenBank/DDBJ whole genome shotgun (WGS) entry which is preliminary data.</text>
</comment>
<organism evidence="2 3">
    <name type="scientific">Ktedonobacter robiniae</name>
    <dbReference type="NCBI Taxonomy" id="2778365"/>
    <lineage>
        <taxon>Bacteria</taxon>
        <taxon>Bacillati</taxon>
        <taxon>Chloroflexota</taxon>
        <taxon>Ktedonobacteria</taxon>
        <taxon>Ktedonobacterales</taxon>
        <taxon>Ktedonobacteraceae</taxon>
        <taxon>Ktedonobacter</taxon>
    </lineage>
</organism>
<keyword evidence="1" id="KW-1133">Transmembrane helix</keyword>
<reference evidence="2 3" key="1">
    <citation type="journal article" date="2021" name="Int. J. Syst. Evol. Microbiol.">
        <title>Reticulibacter mediterranei gen. nov., sp. nov., within the new family Reticulibacteraceae fam. nov., and Ktedonospora formicarum gen. nov., sp. nov., Ktedonobacter robiniae sp. nov., Dictyobacter formicarum sp. nov. and Dictyobacter arantiisoli sp. nov., belonging to the class Ktedonobacteria.</title>
        <authorList>
            <person name="Yabe S."/>
            <person name="Zheng Y."/>
            <person name="Wang C.M."/>
            <person name="Sakai Y."/>
            <person name="Abe K."/>
            <person name="Yokota A."/>
            <person name="Donadio S."/>
            <person name="Cavaletti L."/>
            <person name="Monciardini P."/>
        </authorList>
    </citation>
    <scope>NUCLEOTIDE SEQUENCE [LARGE SCALE GENOMIC DNA]</scope>
    <source>
        <strain evidence="2 3">SOSP1-30</strain>
    </source>
</reference>